<keyword evidence="3" id="KW-1185">Reference proteome</keyword>
<name>A0AAN6ZR84_9PEZI</name>
<feature type="region of interest" description="Disordered" evidence="1">
    <location>
        <begin position="236"/>
        <end position="277"/>
    </location>
</feature>
<dbReference type="Proteomes" id="UP001302676">
    <property type="component" value="Unassembled WGS sequence"/>
</dbReference>
<dbReference type="GeneID" id="87815941"/>
<sequence>MSWKYEDDSASSMNPDWTVQDRTITKKYRYSHHQDPLKPLVYAIGDSKLKQKWKSSWLSLRDSDCTVDTDQPYHMPGTSALPVQKTKKVNTERINPLKQMATYCRYGETRYGHIIAQTELVAMRVRRIPGTGSRPAAAIEYRSIPWSAYGHGKLTAHLAIWALGCMGMNDAHRNTEGPNGAALPYMAKLTWWRILSADSWGKLKPGVTLHTDEASGKSPTRDFVGGVPPVPSLTQNMANLDLGTPTGTPPAPAPKKKTPAAHPTTTTPSPASKPKAYTKCKISGKSHSLTQDKAGNYFVMGSDKKTVKYKIVKDAAKKAWVVSGTATVVQME</sequence>
<reference evidence="2" key="1">
    <citation type="journal article" date="2023" name="Mol. Phylogenet. Evol.">
        <title>Genome-scale phylogeny and comparative genomics of the fungal order Sordariales.</title>
        <authorList>
            <person name="Hensen N."/>
            <person name="Bonometti L."/>
            <person name="Westerberg I."/>
            <person name="Brannstrom I.O."/>
            <person name="Guillou S."/>
            <person name="Cros-Aarteil S."/>
            <person name="Calhoun S."/>
            <person name="Haridas S."/>
            <person name="Kuo A."/>
            <person name="Mondo S."/>
            <person name="Pangilinan J."/>
            <person name="Riley R."/>
            <person name="LaButti K."/>
            <person name="Andreopoulos B."/>
            <person name="Lipzen A."/>
            <person name="Chen C."/>
            <person name="Yan M."/>
            <person name="Daum C."/>
            <person name="Ng V."/>
            <person name="Clum A."/>
            <person name="Steindorff A."/>
            <person name="Ohm R.A."/>
            <person name="Martin F."/>
            <person name="Silar P."/>
            <person name="Natvig D.O."/>
            <person name="Lalanne C."/>
            <person name="Gautier V."/>
            <person name="Ament-Velasquez S.L."/>
            <person name="Kruys A."/>
            <person name="Hutchinson M.I."/>
            <person name="Powell A.J."/>
            <person name="Barry K."/>
            <person name="Miller A.N."/>
            <person name="Grigoriev I.V."/>
            <person name="Debuchy R."/>
            <person name="Gladieux P."/>
            <person name="Hiltunen Thoren M."/>
            <person name="Johannesson H."/>
        </authorList>
    </citation>
    <scope>NUCLEOTIDE SEQUENCE</scope>
    <source>
        <strain evidence="2">CBS 141.50</strain>
    </source>
</reference>
<dbReference type="RefSeq" id="XP_062640440.1">
    <property type="nucleotide sequence ID" value="XM_062779328.1"/>
</dbReference>
<evidence type="ECO:0000313" key="3">
    <source>
        <dbReference type="Proteomes" id="UP001302676"/>
    </source>
</evidence>
<comment type="caution">
    <text evidence="2">The sequence shown here is derived from an EMBL/GenBank/DDBJ whole genome shotgun (WGS) entry which is preliminary data.</text>
</comment>
<organism evidence="2 3">
    <name type="scientific">Dichotomopilus funicola</name>
    <dbReference type="NCBI Taxonomy" id="1934379"/>
    <lineage>
        <taxon>Eukaryota</taxon>
        <taxon>Fungi</taxon>
        <taxon>Dikarya</taxon>
        <taxon>Ascomycota</taxon>
        <taxon>Pezizomycotina</taxon>
        <taxon>Sordariomycetes</taxon>
        <taxon>Sordariomycetidae</taxon>
        <taxon>Sordariales</taxon>
        <taxon>Chaetomiaceae</taxon>
        <taxon>Dichotomopilus</taxon>
    </lineage>
</organism>
<evidence type="ECO:0000256" key="1">
    <source>
        <dbReference type="SAM" id="MobiDB-lite"/>
    </source>
</evidence>
<evidence type="ECO:0000313" key="2">
    <source>
        <dbReference type="EMBL" id="KAK4147069.1"/>
    </source>
</evidence>
<feature type="compositionally biased region" description="Low complexity" evidence="1">
    <location>
        <begin position="260"/>
        <end position="275"/>
    </location>
</feature>
<protein>
    <submittedName>
        <fullName evidence="2">Uncharacterized protein</fullName>
    </submittedName>
</protein>
<accession>A0AAN6ZR84</accession>
<dbReference type="AlphaFoldDB" id="A0AAN6ZR84"/>
<reference evidence="2" key="2">
    <citation type="submission" date="2023-05" db="EMBL/GenBank/DDBJ databases">
        <authorList>
            <consortium name="Lawrence Berkeley National Laboratory"/>
            <person name="Steindorff A."/>
            <person name="Hensen N."/>
            <person name="Bonometti L."/>
            <person name="Westerberg I."/>
            <person name="Brannstrom I.O."/>
            <person name="Guillou S."/>
            <person name="Cros-Aarteil S."/>
            <person name="Calhoun S."/>
            <person name="Haridas S."/>
            <person name="Kuo A."/>
            <person name="Mondo S."/>
            <person name="Pangilinan J."/>
            <person name="Riley R."/>
            <person name="Labutti K."/>
            <person name="Andreopoulos B."/>
            <person name="Lipzen A."/>
            <person name="Chen C."/>
            <person name="Yanf M."/>
            <person name="Daum C."/>
            <person name="Ng V."/>
            <person name="Clum A."/>
            <person name="Ohm R."/>
            <person name="Martin F."/>
            <person name="Silar P."/>
            <person name="Natvig D."/>
            <person name="Lalanne C."/>
            <person name="Gautier V."/>
            <person name="Ament-Velasquez S.L."/>
            <person name="Kruys A."/>
            <person name="Hutchinson M.I."/>
            <person name="Powell A.J."/>
            <person name="Barry K."/>
            <person name="Miller A.N."/>
            <person name="Grigoriev I.V."/>
            <person name="Debuchy R."/>
            <person name="Gladieux P."/>
            <person name="Thoren M.H."/>
            <person name="Johannesson H."/>
        </authorList>
    </citation>
    <scope>NUCLEOTIDE SEQUENCE</scope>
    <source>
        <strain evidence="2">CBS 141.50</strain>
    </source>
</reference>
<proteinExistence type="predicted"/>
<gene>
    <name evidence="2" type="ORF">C8A04DRAFT_24860</name>
</gene>
<dbReference type="EMBL" id="MU853557">
    <property type="protein sequence ID" value="KAK4147069.1"/>
    <property type="molecule type" value="Genomic_DNA"/>
</dbReference>